<dbReference type="EMBL" id="JADWDJ010000001">
    <property type="protein sequence ID" value="KAG5285251.1"/>
    <property type="molecule type" value="Genomic_DNA"/>
</dbReference>
<evidence type="ECO:0000256" key="1">
    <source>
        <dbReference type="SAM" id="MobiDB-lite"/>
    </source>
</evidence>
<feature type="region of interest" description="Disordered" evidence="1">
    <location>
        <begin position="40"/>
        <end position="81"/>
    </location>
</feature>
<evidence type="ECO:0000313" key="3">
    <source>
        <dbReference type="EMBL" id="KAG5285251.1"/>
    </source>
</evidence>
<proteinExistence type="predicted"/>
<evidence type="ECO:0000259" key="2">
    <source>
        <dbReference type="PROSITE" id="PS51053"/>
    </source>
</evidence>
<keyword evidence="4" id="KW-1185">Reference proteome</keyword>
<dbReference type="Pfam" id="PF06031">
    <property type="entry name" value="SERTA"/>
    <property type="match status" value="1"/>
</dbReference>
<reference evidence="3 4" key="1">
    <citation type="submission" date="2020-10" db="EMBL/GenBank/DDBJ databases">
        <title>Chromosome-scale genome assembly of the Allis shad, Alosa alosa.</title>
        <authorList>
            <person name="Margot Z."/>
            <person name="Christophe K."/>
            <person name="Cabau C."/>
            <person name="Louis A."/>
            <person name="Berthelot C."/>
            <person name="Parey E."/>
            <person name="Roest Crollius H."/>
            <person name="Montfort J."/>
            <person name="Robinson-Rechavi M."/>
            <person name="Bucao C."/>
            <person name="Bouchez O."/>
            <person name="Gislard M."/>
            <person name="Lluch J."/>
            <person name="Milhes M."/>
            <person name="Lampietro C."/>
            <person name="Lopez Roques C."/>
            <person name="Donnadieu C."/>
            <person name="Braasch I."/>
            <person name="Desvignes T."/>
            <person name="Postlethwait J."/>
            <person name="Bobe J."/>
            <person name="Guiguen Y."/>
        </authorList>
    </citation>
    <scope>NUCLEOTIDE SEQUENCE [LARGE SCALE GENOMIC DNA]</scope>
    <source>
        <strain evidence="3">M-15738</strain>
        <tissue evidence="3">Blood</tissue>
    </source>
</reference>
<dbReference type="InterPro" id="IPR052262">
    <property type="entry name" value="E2F-SERTA_domain_protein"/>
</dbReference>
<dbReference type="Proteomes" id="UP000823561">
    <property type="component" value="Chromosome 1"/>
</dbReference>
<dbReference type="InterPro" id="IPR009263">
    <property type="entry name" value="SERTA_dom"/>
</dbReference>
<comment type="caution">
    <text evidence="3">The sequence shown here is derived from an EMBL/GenBank/DDBJ whole genome shotgun (WGS) entry which is preliminary data.</text>
</comment>
<protein>
    <recommendedName>
        <fullName evidence="2">SERTA domain-containing protein</fullName>
    </recommendedName>
</protein>
<gene>
    <name evidence="3" type="ORF">AALO_G00001230</name>
</gene>
<dbReference type="PANTHER" id="PTHR16277:SF6">
    <property type="entry name" value="CELL DIVISION CYCLE-ASSOCIATED PROTEIN 4"/>
    <property type="match status" value="1"/>
</dbReference>
<dbReference type="AlphaFoldDB" id="A0AAV6HI65"/>
<feature type="region of interest" description="Disordered" evidence="1">
    <location>
        <begin position="192"/>
        <end position="220"/>
    </location>
</feature>
<feature type="region of interest" description="Disordered" evidence="1">
    <location>
        <begin position="261"/>
        <end position="298"/>
    </location>
</feature>
<feature type="compositionally biased region" description="Basic residues" evidence="1">
    <location>
        <begin position="40"/>
        <end position="61"/>
    </location>
</feature>
<feature type="compositionally biased region" description="Acidic residues" evidence="1">
    <location>
        <begin position="286"/>
        <end position="298"/>
    </location>
</feature>
<accession>A0AAV6HI65</accession>
<dbReference type="GO" id="GO:0005634">
    <property type="term" value="C:nucleus"/>
    <property type="evidence" value="ECO:0007669"/>
    <property type="project" value="TreeGrafter"/>
</dbReference>
<evidence type="ECO:0000313" key="4">
    <source>
        <dbReference type="Proteomes" id="UP000823561"/>
    </source>
</evidence>
<feature type="region of interest" description="Disordered" evidence="1">
    <location>
        <begin position="1"/>
        <end position="28"/>
    </location>
</feature>
<name>A0AAV6HI65_9TELE</name>
<feature type="domain" description="SERTA" evidence="2">
    <location>
        <begin position="113"/>
        <end position="160"/>
    </location>
</feature>
<organism evidence="3 4">
    <name type="scientific">Alosa alosa</name>
    <name type="common">allis shad</name>
    <dbReference type="NCBI Taxonomy" id="278164"/>
    <lineage>
        <taxon>Eukaryota</taxon>
        <taxon>Metazoa</taxon>
        <taxon>Chordata</taxon>
        <taxon>Craniata</taxon>
        <taxon>Vertebrata</taxon>
        <taxon>Euteleostomi</taxon>
        <taxon>Actinopterygii</taxon>
        <taxon>Neopterygii</taxon>
        <taxon>Teleostei</taxon>
        <taxon>Clupei</taxon>
        <taxon>Clupeiformes</taxon>
        <taxon>Clupeoidei</taxon>
        <taxon>Clupeidae</taxon>
        <taxon>Alosa</taxon>
    </lineage>
</organism>
<sequence length="433" mass="46320">MGGERAGLRLPGARTKVRGRGRRSARERAAVLWPVPRLRKGRALLPRRRQKPPNKRIKPQKRSMFQKGTKRKFADAGGEEEEEEEAALRTGVGIGVGALAGEDPMSLRLLSSYSLQRQTLLNMSLVKLQLCHMLVEPNLCRSVLIANTVRHIQEEMTYDLTWQVGAAADALSHAHAQAECLAASDRLCRSALTEEEPEQQPATPFNAIGYEGCDEDEEEEEEVVVDEDGDVPLTSVASSGPFLPGRLGASAGMGVGAGLGPRWQGEPMCHPEEMEDADDFGKGSGDADDEDEEEEEDVAAYDRTGATGAAHGDRLAKTTEQIFSPLFETNRPTPVPEAALEELFSDVEASYYDLDSMLTGMQGAAAAGAASGGGGGGGVDTGVGVPKGTSFELLESLNSSHTQTHTQTPLNPTAGCRPDLSELDHIMEIIVGS</sequence>
<dbReference type="PANTHER" id="PTHR16277">
    <property type="entry name" value="CELL DIVISION CYCLE ASSOCIATED PROTEIN 4/SERTA DOMAIN-CONTAINING PROTEIN 2"/>
    <property type="match status" value="1"/>
</dbReference>
<dbReference type="PROSITE" id="PS51053">
    <property type="entry name" value="SERTA"/>
    <property type="match status" value="1"/>
</dbReference>